<dbReference type="AlphaFoldDB" id="A0A2Y9TVM1"/>
<dbReference type="GO" id="GO:0016491">
    <property type="term" value="F:oxidoreductase activity"/>
    <property type="evidence" value="ECO:0007669"/>
    <property type="project" value="UniProtKB-KW"/>
</dbReference>
<dbReference type="SUPFAM" id="SSF53706">
    <property type="entry name" value="Formate dehydrogenase/DMSO reductase, domains 1-3"/>
    <property type="match status" value="1"/>
</dbReference>
<protein>
    <submittedName>
        <fullName evidence="10">DMSO reductase</fullName>
    </submittedName>
</protein>
<dbReference type="PANTHER" id="PTHR43742">
    <property type="entry name" value="TRIMETHYLAMINE-N-OXIDE REDUCTASE"/>
    <property type="match status" value="1"/>
</dbReference>
<dbReference type="EMBL" id="CP029185">
    <property type="protein sequence ID" value="AWH87745.1"/>
    <property type="molecule type" value="Genomic_DNA"/>
</dbReference>
<evidence type="ECO:0000259" key="8">
    <source>
        <dbReference type="Pfam" id="PF00384"/>
    </source>
</evidence>
<keyword evidence="3" id="KW-0500">Molybdenum</keyword>
<evidence type="ECO:0000256" key="3">
    <source>
        <dbReference type="ARBA" id="ARBA00022505"/>
    </source>
</evidence>
<sequence length="777" mass="86790">MKNISDIRLNRRTLLKGLGVIGLASISPCAFSLVSEDKKPLPRVRLKLSDYQTFRSTCAMECLHCNLTAYVYQGELKKIEASKDFNVKCCLRGMSRTKWVYHKQRVKTPLLRVGEKGEGKFRPISWDEALDLIEKNIRDTIATHGNKGMMLSTHAGNMDSIKNDMGKAFFDYLGGSTKQAGSLCCSAVTAAMMPIVGLRYADMRDTIADSRYILCWGNNPAVTMQAYFKEYIKAQANGARLVVIDPRFNETAAKADEWVSIIPGTDTALALGMIKIIMDEQLYDVDFLRQHTGAVYLVDAQKKQMREKPEDAESYLVYDTLTQSTVRHDAPGIVPALTKAELPANAEYTTVFELIRTESQQWDLAKVEAETDVPAATVLRLAREYASSKPAMIVQNMSGAQRTEFGTYVAAGQFYLALLTGNMGKAGGGVCDAGGVRQMIKINPPLPAPKEVQKIPPIPVSKVGDWIVNERPHPINFWWIMTMGVLTQLPNTNMVKKALKKVPFVVVADNLMTSTTLYADLVLPVTTIFEDVSLMAGVRSHYVQLMEKAVEPVGEAKPDYWIFARLAERFGFGEVFNQPIEHYIENCLEGTGITIEQLRKGPIKPVDAPWIPFKDGIFRTPTRKAHFFVEEWQKKDFAPIVTYMQVKESPKGSPELAQKYPLMAVQRKLARSVHSSHGMNEWILEVQRNQPNIMIHPDDAASRNIRHGEWAIAFNNRGEHRALAVVTRQIKRGVVSLDNGWWEQQGGSSSHVTNDLTEVLGTGHSCNSTLVDVRAEA</sequence>
<keyword evidence="7" id="KW-0411">Iron-sulfur</keyword>
<feature type="domain" description="Molybdopterin dinucleotide-binding" evidence="9">
    <location>
        <begin position="665"/>
        <end position="761"/>
    </location>
</feature>
<dbReference type="Pfam" id="PF00384">
    <property type="entry name" value="Molybdopterin"/>
    <property type="match status" value="1"/>
</dbReference>
<dbReference type="PROSITE" id="PS00490">
    <property type="entry name" value="MOLYBDOPTERIN_PROK_2"/>
    <property type="match status" value="1"/>
</dbReference>
<evidence type="ECO:0000256" key="2">
    <source>
        <dbReference type="ARBA" id="ARBA00010312"/>
    </source>
</evidence>
<dbReference type="Gene3D" id="3.40.50.740">
    <property type="match status" value="2"/>
</dbReference>
<dbReference type="RefSeq" id="WP_108899833.1">
    <property type="nucleotide sequence ID" value="NZ_CP029185.2"/>
</dbReference>
<evidence type="ECO:0000256" key="4">
    <source>
        <dbReference type="ARBA" id="ARBA00022723"/>
    </source>
</evidence>
<dbReference type="InterPro" id="IPR006656">
    <property type="entry name" value="Mopterin_OxRdtase"/>
</dbReference>
<dbReference type="Pfam" id="PF01568">
    <property type="entry name" value="Molydop_binding"/>
    <property type="match status" value="1"/>
</dbReference>
<evidence type="ECO:0000256" key="7">
    <source>
        <dbReference type="ARBA" id="ARBA00023014"/>
    </source>
</evidence>
<reference evidence="10 11" key="1">
    <citation type="journal article" date="2019" name="Int. J. Syst. Evol. Microbiol.">
        <title>Limnobaculum parvum gen. nov., sp. nov., isolated from a freshwater lake.</title>
        <authorList>
            <person name="Baek C."/>
            <person name="Shin S.K."/>
            <person name="Yi H."/>
        </authorList>
    </citation>
    <scope>NUCLEOTIDE SEQUENCE [LARGE SCALE GENOMIC DNA]</scope>
    <source>
        <strain evidence="10 11">HYN0051</strain>
    </source>
</reference>
<organism evidence="10 11">
    <name type="scientific">Limnobaculum parvum</name>
    <dbReference type="NCBI Taxonomy" id="2172103"/>
    <lineage>
        <taxon>Bacteria</taxon>
        <taxon>Pseudomonadati</taxon>
        <taxon>Pseudomonadota</taxon>
        <taxon>Gammaproteobacteria</taxon>
        <taxon>Enterobacterales</taxon>
        <taxon>Budviciaceae</taxon>
        <taxon>Limnobaculum</taxon>
    </lineage>
</organism>
<comment type="cofactor">
    <cofactor evidence="1">
        <name>Mo-bis(molybdopterin guanine dinucleotide)</name>
        <dbReference type="ChEBI" id="CHEBI:60539"/>
    </cofactor>
</comment>
<dbReference type="InterPro" id="IPR006657">
    <property type="entry name" value="MoPterin_dinucl-bd_dom"/>
</dbReference>
<keyword evidence="5" id="KW-0560">Oxidoreductase</keyword>
<evidence type="ECO:0000259" key="9">
    <source>
        <dbReference type="Pfam" id="PF01568"/>
    </source>
</evidence>
<comment type="similarity">
    <text evidence="2">Belongs to the prokaryotic molybdopterin-containing oxidoreductase family.</text>
</comment>
<dbReference type="PANTHER" id="PTHR43742:SF6">
    <property type="entry name" value="OXIDOREDUCTASE YYAE-RELATED"/>
    <property type="match status" value="1"/>
</dbReference>
<evidence type="ECO:0000256" key="5">
    <source>
        <dbReference type="ARBA" id="ARBA00023002"/>
    </source>
</evidence>
<evidence type="ECO:0000256" key="6">
    <source>
        <dbReference type="ARBA" id="ARBA00023004"/>
    </source>
</evidence>
<dbReference type="Gene3D" id="2.20.25.90">
    <property type="entry name" value="ADC-like domains"/>
    <property type="match status" value="1"/>
</dbReference>
<dbReference type="InterPro" id="IPR050612">
    <property type="entry name" value="Prok_Mopterin_Oxidored"/>
</dbReference>
<evidence type="ECO:0000256" key="1">
    <source>
        <dbReference type="ARBA" id="ARBA00001942"/>
    </source>
</evidence>
<dbReference type="KEGG" id="lpv:HYN51_03710"/>
<dbReference type="InterPro" id="IPR006655">
    <property type="entry name" value="Mopterin_OxRdtase_prok_CS"/>
</dbReference>
<gene>
    <name evidence="10" type="ORF">HYN51_03710</name>
</gene>
<dbReference type="SUPFAM" id="SSF50692">
    <property type="entry name" value="ADC-like"/>
    <property type="match status" value="1"/>
</dbReference>
<feature type="domain" description="Molybdopterin oxidoreductase" evidence="8">
    <location>
        <begin position="105"/>
        <end position="569"/>
    </location>
</feature>
<dbReference type="Proteomes" id="UP000244908">
    <property type="component" value="Chromosome"/>
</dbReference>
<dbReference type="OrthoDB" id="9815647at2"/>
<keyword evidence="6" id="KW-0408">Iron</keyword>
<keyword evidence="11" id="KW-1185">Reference proteome</keyword>
<keyword evidence="4" id="KW-0479">Metal-binding</keyword>
<dbReference type="GO" id="GO:0046872">
    <property type="term" value="F:metal ion binding"/>
    <property type="evidence" value="ECO:0007669"/>
    <property type="project" value="UniProtKB-KW"/>
</dbReference>
<evidence type="ECO:0000313" key="10">
    <source>
        <dbReference type="EMBL" id="AWH87745.1"/>
    </source>
</evidence>
<accession>A0A2Y9TVM1</accession>
<dbReference type="Gene3D" id="3.40.228.10">
    <property type="entry name" value="Dimethylsulfoxide Reductase, domain 2"/>
    <property type="match status" value="2"/>
</dbReference>
<dbReference type="GO" id="GO:0051536">
    <property type="term" value="F:iron-sulfur cluster binding"/>
    <property type="evidence" value="ECO:0007669"/>
    <property type="project" value="UniProtKB-KW"/>
</dbReference>
<proteinExistence type="inferred from homology"/>
<name>A0A2Y9TVM1_9GAMM</name>
<dbReference type="GO" id="GO:0043546">
    <property type="term" value="F:molybdopterin cofactor binding"/>
    <property type="evidence" value="ECO:0007669"/>
    <property type="project" value="InterPro"/>
</dbReference>
<dbReference type="InterPro" id="IPR009010">
    <property type="entry name" value="Asp_de-COase-like_dom_sf"/>
</dbReference>
<evidence type="ECO:0000313" key="11">
    <source>
        <dbReference type="Proteomes" id="UP000244908"/>
    </source>
</evidence>
<dbReference type="Gene3D" id="2.40.40.20">
    <property type="match status" value="1"/>
</dbReference>